<keyword evidence="3" id="KW-1185">Reference proteome</keyword>
<protein>
    <submittedName>
        <fullName evidence="2">Uncharacterized protein</fullName>
    </submittedName>
</protein>
<accession>A0AAN9R862</accession>
<feature type="transmembrane region" description="Helical" evidence="1">
    <location>
        <begin position="25"/>
        <end position="46"/>
    </location>
</feature>
<proteinExistence type="predicted"/>
<name>A0AAN9R862_PHACN</name>
<comment type="caution">
    <text evidence="2">The sequence shown here is derived from an EMBL/GenBank/DDBJ whole genome shotgun (WGS) entry which is preliminary data.</text>
</comment>
<organism evidence="2 3">
    <name type="scientific">Phaseolus coccineus</name>
    <name type="common">Scarlet runner bean</name>
    <name type="synonym">Phaseolus multiflorus</name>
    <dbReference type="NCBI Taxonomy" id="3886"/>
    <lineage>
        <taxon>Eukaryota</taxon>
        <taxon>Viridiplantae</taxon>
        <taxon>Streptophyta</taxon>
        <taxon>Embryophyta</taxon>
        <taxon>Tracheophyta</taxon>
        <taxon>Spermatophyta</taxon>
        <taxon>Magnoliopsida</taxon>
        <taxon>eudicotyledons</taxon>
        <taxon>Gunneridae</taxon>
        <taxon>Pentapetalae</taxon>
        <taxon>rosids</taxon>
        <taxon>fabids</taxon>
        <taxon>Fabales</taxon>
        <taxon>Fabaceae</taxon>
        <taxon>Papilionoideae</taxon>
        <taxon>50 kb inversion clade</taxon>
        <taxon>NPAAA clade</taxon>
        <taxon>indigoferoid/millettioid clade</taxon>
        <taxon>Phaseoleae</taxon>
        <taxon>Phaseolus</taxon>
    </lineage>
</organism>
<gene>
    <name evidence="2" type="ORF">VNO80_16617</name>
</gene>
<keyword evidence="1" id="KW-1133">Transmembrane helix</keyword>
<reference evidence="2 3" key="1">
    <citation type="submission" date="2024-01" db="EMBL/GenBank/DDBJ databases">
        <title>The genomes of 5 underutilized Papilionoideae crops provide insights into root nodulation and disease resistanc.</title>
        <authorList>
            <person name="Jiang F."/>
        </authorList>
    </citation>
    <scope>NUCLEOTIDE SEQUENCE [LARGE SCALE GENOMIC DNA]</scope>
    <source>
        <strain evidence="2">JINMINGXINNONG_FW02</strain>
        <tissue evidence="2">Leaves</tissue>
    </source>
</reference>
<dbReference type="EMBL" id="JAYMYR010000006">
    <property type="protein sequence ID" value="KAK7357333.1"/>
    <property type="molecule type" value="Genomic_DNA"/>
</dbReference>
<dbReference type="Proteomes" id="UP001374584">
    <property type="component" value="Unassembled WGS sequence"/>
</dbReference>
<dbReference type="AlphaFoldDB" id="A0AAN9R862"/>
<evidence type="ECO:0000313" key="2">
    <source>
        <dbReference type="EMBL" id="KAK7357333.1"/>
    </source>
</evidence>
<evidence type="ECO:0000313" key="3">
    <source>
        <dbReference type="Proteomes" id="UP001374584"/>
    </source>
</evidence>
<evidence type="ECO:0000256" key="1">
    <source>
        <dbReference type="SAM" id="Phobius"/>
    </source>
</evidence>
<keyword evidence="1" id="KW-0472">Membrane</keyword>
<sequence>MICSQGESIGDDDDDDDETSAVKSWFFMGLGSESAMGFWGVFGVTLQRLHGALNKKIATAVCKDLDVHPWTCYRNQKFT</sequence>
<keyword evidence="1" id="KW-0812">Transmembrane</keyword>